<sequence length="107" mass="12686">MSCVLEGRKLIRHLVMFRRLRDVAPQREIEIALVERMRDLSEQIDFARTWRLSANELDRPICWDYVLESVFDDSAAVQRFLQHPAHVALAAELRSYFEWAVCDYTET</sequence>
<dbReference type="Proteomes" id="UP001629432">
    <property type="component" value="Unassembled WGS sequence"/>
</dbReference>
<protein>
    <submittedName>
        <fullName evidence="2">Dabb family protein</fullName>
    </submittedName>
</protein>
<evidence type="ECO:0000313" key="2">
    <source>
        <dbReference type="EMBL" id="MFM0642473.1"/>
    </source>
</evidence>
<dbReference type="EMBL" id="JAQQCF010000077">
    <property type="protein sequence ID" value="MFM0642473.1"/>
    <property type="molecule type" value="Genomic_DNA"/>
</dbReference>
<evidence type="ECO:0000259" key="1">
    <source>
        <dbReference type="PROSITE" id="PS51502"/>
    </source>
</evidence>
<comment type="caution">
    <text evidence="2">The sequence shown here is derived from an EMBL/GenBank/DDBJ whole genome shotgun (WGS) entry which is preliminary data.</text>
</comment>
<dbReference type="InterPro" id="IPR011008">
    <property type="entry name" value="Dimeric_a/b-barrel"/>
</dbReference>
<dbReference type="InterPro" id="IPR013097">
    <property type="entry name" value="Dabb"/>
</dbReference>
<dbReference type="SUPFAM" id="SSF54909">
    <property type="entry name" value="Dimeric alpha+beta barrel"/>
    <property type="match status" value="1"/>
</dbReference>
<dbReference type="PROSITE" id="PS51502">
    <property type="entry name" value="S_R_A_B_BARREL"/>
    <property type="match status" value="1"/>
</dbReference>
<dbReference type="Gene3D" id="3.30.70.100">
    <property type="match status" value="1"/>
</dbReference>
<dbReference type="RefSeq" id="WP_408341093.1">
    <property type="nucleotide sequence ID" value="NZ_JAQQCF010000077.1"/>
</dbReference>
<feature type="domain" description="Stress-response A/B barrel" evidence="1">
    <location>
        <begin position="11"/>
        <end position="104"/>
    </location>
</feature>
<proteinExistence type="predicted"/>
<gene>
    <name evidence="2" type="ORF">PQQ63_38010</name>
</gene>
<dbReference type="Pfam" id="PF07876">
    <property type="entry name" value="Dabb"/>
    <property type="match status" value="1"/>
</dbReference>
<keyword evidence="3" id="KW-1185">Reference proteome</keyword>
<name>A0ABW9E587_9BURK</name>
<evidence type="ECO:0000313" key="3">
    <source>
        <dbReference type="Proteomes" id="UP001629432"/>
    </source>
</evidence>
<accession>A0ABW9E587</accession>
<reference evidence="2 3" key="1">
    <citation type="journal article" date="2024" name="Chem. Sci.">
        <title>Discovery of megapolipeptins by genome mining of a Burkholderiales bacteria collection.</title>
        <authorList>
            <person name="Paulo B.S."/>
            <person name="Recchia M.J.J."/>
            <person name="Lee S."/>
            <person name="Fergusson C.H."/>
            <person name="Romanowski S.B."/>
            <person name="Hernandez A."/>
            <person name="Krull N."/>
            <person name="Liu D.Y."/>
            <person name="Cavanagh H."/>
            <person name="Bos A."/>
            <person name="Gray C.A."/>
            <person name="Murphy B.T."/>
            <person name="Linington R.G."/>
            <person name="Eustaquio A.S."/>
        </authorList>
    </citation>
    <scope>NUCLEOTIDE SEQUENCE [LARGE SCALE GENOMIC DNA]</scope>
    <source>
        <strain evidence="2 3">RL17-338-BIC-A</strain>
    </source>
</reference>
<dbReference type="SMART" id="SM00886">
    <property type="entry name" value="Dabb"/>
    <property type="match status" value="1"/>
</dbReference>
<organism evidence="2 3">
    <name type="scientific">Paraburkholderia metrosideri</name>
    <dbReference type="NCBI Taxonomy" id="580937"/>
    <lineage>
        <taxon>Bacteria</taxon>
        <taxon>Pseudomonadati</taxon>
        <taxon>Pseudomonadota</taxon>
        <taxon>Betaproteobacteria</taxon>
        <taxon>Burkholderiales</taxon>
        <taxon>Burkholderiaceae</taxon>
        <taxon>Paraburkholderia</taxon>
    </lineage>
</organism>